<dbReference type="Gene3D" id="3.40.50.1820">
    <property type="entry name" value="alpha/beta hydrolase"/>
    <property type="match status" value="1"/>
</dbReference>
<keyword evidence="19" id="KW-1185">Reference proteome</keyword>
<dbReference type="InterPro" id="IPR029058">
    <property type="entry name" value="AB_hydrolase_fold"/>
</dbReference>
<dbReference type="Pfam" id="PF01764">
    <property type="entry name" value="Lipase_3"/>
    <property type="match status" value="1"/>
</dbReference>
<dbReference type="Proteomes" id="UP001186944">
    <property type="component" value="Unassembled WGS sequence"/>
</dbReference>
<dbReference type="GO" id="GO:0005737">
    <property type="term" value="C:cytoplasm"/>
    <property type="evidence" value="ECO:0007669"/>
    <property type="project" value="TreeGrafter"/>
</dbReference>
<keyword evidence="9" id="KW-0442">Lipid degradation</keyword>
<gene>
    <name evidence="18" type="ORF">FSP39_013912</name>
</gene>
<evidence type="ECO:0000259" key="17">
    <source>
        <dbReference type="Pfam" id="PF01764"/>
    </source>
</evidence>
<evidence type="ECO:0000256" key="7">
    <source>
        <dbReference type="ARBA" id="ARBA00022801"/>
    </source>
</evidence>
<dbReference type="AlphaFoldDB" id="A0AA88XS48"/>
<sequence>MPALTAFGRRWSVGTDDFVFPGLLEIFVRVVWLIAISIVYNYHGSTVWDCNGGGFLKGYYIGLLLLLCICIVLSAVIVFISMKGSITNVGPREKLVLFLYIKIAISVPELIWNILGTYWSFSESKECQRSVVWTARGAVISGWILAVIVIIGVIVVFDPLGKQSRKDCNTTRLQSDPTAQVTDSAMVASRKAWEKRLRFLCCCLICDDQSKDAFKDISKLLTEFFKGPYLVPTDVAAGLILVQNLQESLVGGAQYDKSYATFSPNTHEAISSSSSGLACQNGRPKSNSRPTEPQPWMTMDLITHYMKFALGSYGWPLYVFDNLLTGVCRLCGACRCFACMKASPNIIHDNCCMCNTAAIRKYTELPTEDIEYVNYHNEVYEIPFYIAIDRKYQAVVVSVRGTLSFKDVLTDMTADCDTIEMSSCDRDSKVHKGMLQAAEYIKSKLEENDRLQFAFQKAQGSRLVITGHSLGAGTAALLSILLKPDYPDLICFAFSPPGGLLSYNASVHCKEYVCSVVLGKDIIPRLGLTSMEDLKFKVYRAIRDTNLPKYRILAGGVWQLICGCFDDNSGLSNRMLNGENLIHDSRSMVIRERLEESIQESILKMQQFKDGNTQLYPPGQVLHIQEVDRERRCFETPSYYAEWKEVDEFGTILVGPDMFSDHLPNNVFDALDQLSKKNFTPRKYRTSQNREAITDV</sequence>
<evidence type="ECO:0000256" key="8">
    <source>
        <dbReference type="ARBA" id="ARBA00022837"/>
    </source>
</evidence>
<dbReference type="InterPro" id="IPR052214">
    <property type="entry name" value="DAG_Lipase-Related"/>
</dbReference>
<evidence type="ECO:0000256" key="5">
    <source>
        <dbReference type="ARBA" id="ARBA00022692"/>
    </source>
</evidence>
<accession>A0AA88XS48</accession>
<evidence type="ECO:0000256" key="2">
    <source>
        <dbReference type="ARBA" id="ARBA00004651"/>
    </source>
</evidence>
<keyword evidence="11" id="KW-0443">Lipid metabolism</keyword>
<comment type="cofactor">
    <cofactor evidence="1">
        <name>Ca(2+)</name>
        <dbReference type="ChEBI" id="CHEBI:29108"/>
    </cofactor>
</comment>
<dbReference type="GO" id="GO:0005886">
    <property type="term" value="C:plasma membrane"/>
    <property type="evidence" value="ECO:0007669"/>
    <property type="project" value="UniProtKB-SubCell"/>
</dbReference>
<feature type="transmembrane region" description="Helical" evidence="16">
    <location>
        <begin position="135"/>
        <end position="157"/>
    </location>
</feature>
<proteinExistence type="predicted"/>
<evidence type="ECO:0000256" key="12">
    <source>
        <dbReference type="ARBA" id="ARBA00023136"/>
    </source>
</evidence>
<comment type="caution">
    <text evidence="18">The sequence shown here is derived from an EMBL/GenBank/DDBJ whole genome shotgun (WGS) entry which is preliminary data.</text>
</comment>
<evidence type="ECO:0000256" key="3">
    <source>
        <dbReference type="ARBA" id="ARBA00022475"/>
    </source>
</evidence>
<comment type="subcellular location">
    <subcellularLocation>
        <location evidence="2">Cell membrane</location>
        <topology evidence="2">Multi-pass membrane protein</topology>
    </subcellularLocation>
</comment>
<comment type="catalytic activity">
    <reaction evidence="13">
        <text>a 1,2-diacyl-sn-glycerol + H2O = a 2-acylglycerol + a fatty acid + H(+)</text>
        <dbReference type="Rhea" id="RHEA:33275"/>
        <dbReference type="ChEBI" id="CHEBI:15377"/>
        <dbReference type="ChEBI" id="CHEBI:15378"/>
        <dbReference type="ChEBI" id="CHEBI:17389"/>
        <dbReference type="ChEBI" id="CHEBI:17815"/>
        <dbReference type="ChEBI" id="CHEBI:28868"/>
        <dbReference type="EC" id="3.1.1.116"/>
    </reaction>
    <physiologicalReaction direction="left-to-right" evidence="13">
        <dbReference type="Rhea" id="RHEA:33276"/>
    </physiologicalReaction>
</comment>
<feature type="transmembrane region" description="Helical" evidence="16">
    <location>
        <begin position="60"/>
        <end position="82"/>
    </location>
</feature>
<feature type="region of interest" description="Disordered" evidence="15">
    <location>
        <begin position="270"/>
        <end position="293"/>
    </location>
</feature>
<keyword evidence="3" id="KW-1003">Cell membrane</keyword>
<organism evidence="18 19">
    <name type="scientific">Pinctada imbricata</name>
    <name type="common">Atlantic pearl-oyster</name>
    <name type="synonym">Pinctada martensii</name>
    <dbReference type="NCBI Taxonomy" id="66713"/>
    <lineage>
        <taxon>Eukaryota</taxon>
        <taxon>Metazoa</taxon>
        <taxon>Spiralia</taxon>
        <taxon>Lophotrochozoa</taxon>
        <taxon>Mollusca</taxon>
        <taxon>Bivalvia</taxon>
        <taxon>Autobranchia</taxon>
        <taxon>Pteriomorphia</taxon>
        <taxon>Pterioida</taxon>
        <taxon>Pterioidea</taxon>
        <taxon>Pteriidae</taxon>
        <taxon>Pinctada</taxon>
    </lineage>
</organism>
<feature type="transmembrane region" description="Helical" evidence="16">
    <location>
        <begin position="18"/>
        <end position="40"/>
    </location>
</feature>
<keyword evidence="4" id="KW-0597">Phosphoprotein</keyword>
<dbReference type="EC" id="3.1.1.116" evidence="14"/>
<dbReference type="InterPro" id="IPR002921">
    <property type="entry name" value="Fungal_lipase-type"/>
</dbReference>
<evidence type="ECO:0000256" key="15">
    <source>
        <dbReference type="SAM" id="MobiDB-lite"/>
    </source>
</evidence>
<keyword evidence="7" id="KW-0378">Hydrolase</keyword>
<dbReference type="EMBL" id="VSWD01000010">
    <property type="protein sequence ID" value="KAK3090708.1"/>
    <property type="molecule type" value="Genomic_DNA"/>
</dbReference>
<evidence type="ECO:0000256" key="9">
    <source>
        <dbReference type="ARBA" id="ARBA00022963"/>
    </source>
</evidence>
<keyword evidence="5 16" id="KW-0812">Transmembrane</keyword>
<evidence type="ECO:0000256" key="14">
    <source>
        <dbReference type="ARBA" id="ARBA00026104"/>
    </source>
</evidence>
<name>A0AA88XS48_PINIB</name>
<keyword evidence="8" id="KW-0106">Calcium</keyword>
<keyword evidence="10 16" id="KW-1133">Transmembrane helix</keyword>
<evidence type="ECO:0000256" key="13">
    <source>
        <dbReference type="ARBA" id="ARBA00024531"/>
    </source>
</evidence>
<evidence type="ECO:0000256" key="10">
    <source>
        <dbReference type="ARBA" id="ARBA00022989"/>
    </source>
</evidence>
<protein>
    <recommendedName>
        <fullName evidence="14">sn-1-specific diacylglycerol lipase</fullName>
        <ecNumber evidence="14">3.1.1.116</ecNumber>
    </recommendedName>
</protein>
<evidence type="ECO:0000313" key="18">
    <source>
        <dbReference type="EMBL" id="KAK3090708.1"/>
    </source>
</evidence>
<dbReference type="GO" id="GO:0046872">
    <property type="term" value="F:metal ion binding"/>
    <property type="evidence" value="ECO:0007669"/>
    <property type="project" value="UniProtKB-KW"/>
</dbReference>
<dbReference type="GO" id="GO:0019369">
    <property type="term" value="P:arachidonate metabolic process"/>
    <property type="evidence" value="ECO:0007669"/>
    <property type="project" value="TreeGrafter"/>
</dbReference>
<dbReference type="PANTHER" id="PTHR45792:SF2">
    <property type="entry name" value="DIACYLGLYCEROL LIPASE-BETA"/>
    <property type="match status" value="1"/>
</dbReference>
<dbReference type="CDD" id="cd00519">
    <property type="entry name" value="Lipase_3"/>
    <property type="match status" value="1"/>
</dbReference>
<dbReference type="PANTHER" id="PTHR45792">
    <property type="entry name" value="DIACYLGLYCEROL LIPASE HOMOLOG-RELATED"/>
    <property type="match status" value="1"/>
</dbReference>
<reference evidence="18" key="1">
    <citation type="submission" date="2019-08" db="EMBL/GenBank/DDBJ databases">
        <title>The improved chromosome-level genome for the pearl oyster Pinctada fucata martensii using PacBio sequencing and Hi-C.</title>
        <authorList>
            <person name="Zheng Z."/>
        </authorList>
    </citation>
    <scope>NUCLEOTIDE SEQUENCE</scope>
    <source>
        <strain evidence="18">ZZ-2019</strain>
        <tissue evidence="18">Adductor muscle</tissue>
    </source>
</reference>
<dbReference type="GO" id="GO:0022008">
    <property type="term" value="P:neurogenesis"/>
    <property type="evidence" value="ECO:0007669"/>
    <property type="project" value="TreeGrafter"/>
</dbReference>
<keyword evidence="12 16" id="KW-0472">Membrane</keyword>
<feature type="transmembrane region" description="Helical" evidence="16">
    <location>
        <begin position="94"/>
        <end position="115"/>
    </location>
</feature>
<evidence type="ECO:0000313" key="19">
    <source>
        <dbReference type="Proteomes" id="UP001186944"/>
    </source>
</evidence>
<evidence type="ECO:0000256" key="11">
    <source>
        <dbReference type="ARBA" id="ARBA00023098"/>
    </source>
</evidence>
<feature type="domain" description="Fungal lipase-type" evidence="17">
    <location>
        <begin position="396"/>
        <end position="527"/>
    </location>
</feature>
<feature type="compositionally biased region" description="Polar residues" evidence="15">
    <location>
        <begin position="270"/>
        <end position="291"/>
    </location>
</feature>
<keyword evidence="6" id="KW-0479">Metal-binding</keyword>
<evidence type="ECO:0000256" key="16">
    <source>
        <dbReference type="SAM" id="Phobius"/>
    </source>
</evidence>
<dbReference type="GO" id="GO:0004806">
    <property type="term" value="F:triacylglycerol lipase activity"/>
    <property type="evidence" value="ECO:0007669"/>
    <property type="project" value="TreeGrafter"/>
</dbReference>
<dbReference type="GO" id="GO:0046340">
    <property type="term" value="P:diacylglycerol catabolic process"/>
    <property type="evidence" value="ECO:0007669"/>
    <property type="project" value="TreeGrafter"/>
</dbReference>
<evidence type="ECO:0000256" key="4">
    <source>
        <dbReference type="ARBA" id="ARBA00022553"/>
    </source>
</evidence>
<evidence type="ECO:0000256" key="6">
    <source>
        <dbReference type="ARBA" id="ARBA00022723"/>
    </source>
</evidence>
<dbReference type="SUPFAM" id="SSF53474">
    <property type="entry name" value="alpha/beta-Hydrolases"/>
    <property type="match status" value="1"/>
</dbReference>
<evidence type="ECO:0000256" key="1">
    <source>
        <dbReference type="ARBA" id="ARBA00001913"/>
    </source>
</evidence>